<feature type="region of interest" description="Disordered" evidence="5">
    <location>
        <begin position="1"/>
        <end position="34"/>
    </location>
</feature>
<dbReference type="PANTHER" id="PTHR42877:SF8">
    <property type="entry name" value="MONOOXYGENASE"/>
    <property type="match status" value="1"/>
</dbReference>
<proteinExistence type="inferred from homology"/>
<dbReference type="GO" id="GO:0004499">
    <property type="term" value="F:N,N-dimethylaniline monooxygenase activity"/>
    <property type="evidence" value="ECO:0007669"/>
    <property type="project" value="InterPro"/>
</dbReference>
<feature type="compositionally biased region" description="Gly residues" evidence="5">
    <location>
        <begin position="17"/>
        <end position="26"/>
    </location>
</feature>
<evidence type="ECO:0000256" key="4">
    <source>
        <dbReference type="ARBA" id="ARBA00023002"/>
    </source>
</evidence>
<keyword evidence="2" id="KW-0285">Flavoprotein</keyword>
<dbReference type="InterPro" id="IPR051209">
    <property type="entry name" value="FAD-bind_Monooxygenase_sf"/>
</dbReference>
<dbReference type="InterPro" id="IPR020946">
    <property type="entry name" value="Flavin_mOase-like"/>
</dbReference>
<name>A0A3S4F348_9PEZI</name>
<dbReference type="Pfam" id="PF00743">
    <property type="entry name" value="FMO-like"/>
    <property type="match status" value="1"/>
</dbReference>
<gene>
    <name evidence="6" type="ORF">TT172_LOCUS8325</name>
</gene>
<evidence type="ECO:0000313" key="6">
    <source>
        <dbReference type="EMBL" id="SPQ25906.1"/>
    </source>
</evidence>
<keyword evidence="4" id="KW-0560">Oxidoreductase</keyword>
<reference evidence="6 7" key="1">
    <citation type="submission" date="2018-04" db="EMBL/GenBank/DDBJ databases">
        <authorList>
            <person name="Huttner S."/>
            <person name="Dainat J."/>
        </authorList>
    </citation>
    <scope>NUCLEOTIDE SEQUENCE [LARGE SCALE GENOMIC DNA]</scope>
</reference>
<dbReference type="GO" id="GO:0050661">
    <property type="term" value="F:NADP binding"/>
    <property type="evidence" value="ECO:0007669"/>
    <property type="project" value="InterPro"/>
</dbReference>
<comment type="similarity">
    <text evidence="1">Belongs to the FAD-binding monooxygenase family.</text>
</comment>
<evidence type="ECO:0000256" key="2">
    <source>
        <dbReference type="ARBA" id="ARBA00022630"/>
    </source>
</evidence>
<dbReference type="InterPro" id="IPR036188">
    <property type="entry name" value="FAD/NAD-bd_sf"/>
</dbReference>
<dbReference type="PANTHER" id="PTHR42877">
    <property type="entry name" value="L-ORNITHINE N(5)-MONOOXYGENASE-RELATED"/>
    <property type="match status" value="1"/>
</dbReference>
<evidence type="ECO:0000256" key="1">
    <source>
        <dbReference type="ARBA" id="ARBA00010139"/>
    </source>
</evidence>
<protein>
    <submittedName>
        <fullName evidence="6">2066f598-d7eb-4e11-912f-4b2d72e36949</fullName>
    </submittedName>
</protein>
<evidence type="ECO:0000256" key="5">
    <source>
        <dbReference type="SAM" id="MobiDB-lite"/>
    </source>
</evidence>
<dbReference type="Proteomes" id="UP000289323">
    <property type="component" value="Unassembled WGS sequence"/>
</dbReference>
<keyword evidence="3" id="KW-0274">FAD</keyword>
<dbReference type="SUPFAM" id="SSF51905">
    <property type="entry name" value="FAD/NAD(P)-binding domain"/>
    <property type="match status" value="2"/>
</dbReference>
<evidence type="ECO:0000256" key="3">
    <source>
        <dbReference type="ARBA" id="ARBA00022827"/>
    </source>
</evidence>
<dbReference type="AlphaFoldDB" id="A0A3S4F348"/>
<dbReference type="Gene3D" id="3.50.50.60">
    <property type="entry name" value="FAD/NAD(P)-binding domain"/>
    <property type="match status" value="2"/>
</dbReference>
<dbReference type="EMBL" id="OUUZ01000015">
    <property type="protein sequence ID" value="SPQ25906.1"/>
    <property type="molecule type" value="Genomic_DNA"/>
</dbReference>
<evidence type="ECO:0000313" key="7">
    <source>
        <dbReference type="Proteomes" id="UP000289323"/>
    </source>
</evidence>
<accession>A0A3S4F348</accession>
<sequence>MSSPAGPEPLLSQNQGGVQGNGNGKPDGGKHKMRNQPIYANRHMRVVCIGAGASGLYMAYKLKHYFTDFTLNIYEKNPQISGTWFENRYPGCACDVPAHNYTYSFEPKWDWSANYASSREIYTYFNDFADKYGLREHIHCEHEVVGARWDEDNTEWAVDVRTTDGRRLQQRCDFLINASGILNNWRWPAIPGLHSFKGELLHSAAWDDTVQLAGKRVGLIGNGSSGVQILPEIQPVAAHLTTFIREPTWVCPTRGMEYHKYTDEEKQRFRDEPGVLLNVRKKKEETLARFFSVFVTGSAAQTMAVDYMREQMKQKIGDAELAQKLIPNFSIGCRRLTPGPNYLESLTLPNVTVVHGEIKEITPDACITEDGRTWPLDVLICATGFDTTFQPRFPVIGRGGKSLAAEWASEPRSYMGLAAHGFPNYFMFLGPNCPIANGPIIFAIELQGEYFARFLNRWQKEGLASIDPRREAVDDFMAQKDAFMESSVWASGCQSWYKDRKTGKVTALWPGSTPHYMEALASPRYDDFEIKYHGNRFAYLGNGFSQTELNPDLDVTYYIREKDGGEPLFRSLQSTFNAKSLGDLLQAPPDLAI</sequence>
<dbReference type="GO" id="GO:0050660">
    <property type="term" value="F:flavin adenine dinucleotide binding"/>
    <property type="evidence" value="ECO:0007669"/>
    <property type="project" value="InterPro"/>
</dbReference>
<organism evidence="6 7">
    <name type="scientific">Thermothielavioides terrestris</name>
    <dbReference type="NCBI Taxonomy" id="2587410"/>
    <lineage>
        <taxon>Eukaryota</taxon>
        <taxon>Fungi</taxon>
        <taxon>Dikarya</taxon>
        <taxon>Ascomycota</taxon>
        <taxon>Pezizomycotina</taxon>
        <taxon>Sordariomycetes</taxon>
        <taxon>Sordariomycetidae</taxon>
        <taxon>Sordariales</taxon>
        <taxon>Chaetomiaceae</taxon>
        <taxon>Thermothielavioides</taxon>
    </lineage>
</organism>